<dbReference type="EMBL" id="JAAKZG010000005">
    <property type="protein sequence ID" value="NGN42254.1"/>
    <property type="molecule type" value="Genomic_DNA"/>
</dbReference>
<evidence type="ECO:0000313" key="3">
    <source>
        <dbReference type="Proteomes" id="UP000481252"/>
    </source>
</evidence>
<dbReference type="AlphaFoldDB" id="A0A7C9R7S9"/>
<reference evidence="2 3" key="1">
    <citation type="submission" date="2020-02" db="EMBL/GenBank/DDBJ databases">
        <title>Genome sequence of the type strain CGMCC 1.15528 of Mesorhizobium zhangyense.</title>
        <authorList>
            <person name="Gao J."/>
            <person name="Sun J."/>
        </authorList>
    </citation>
    <scope>NUCLEOTIDE SEQUENCE [LARGE SCALE GENOMIC DNA]</scope>
    <source>
        <strain evidence="2 3">CGMCC 1.15528</strain>
    </source>
</reference>
<evidence type="ECO:0000256" key="1">
    <source>
        <dbReference type="SAM" id="MobiDB-lite"/>
    </source>
</evidence>
<name>A0A7C9R7S9_9HYPH</name>
<gene>
    <name evidence="2" type="ORF">G6N74_14385</name>
</gene>
<sequence length="104" mass="11310">MTEFPNMHRRAARKRAEPRPAVMIDGKPAPKPLSDGLVLAWSIAASLEGAHFRCQRRECRIAGRCCSASGVSKATLCDVPLPESAEKLVVGMILFAHRLASGKR</sequence>
<organism evidence="2 3">
    <name type="scientific">Mesorhizobium zhangyense</name>
    <dbReference type="NCBI Taxonomy" id="1776730"/>
    <lineage>
        <taxon>Bacteria</taxon>
        <taxon>Pseudomonadati</taxon>
        <taxon>Pseudomonadota</taxon>
        <taxon>Alphaproteobacteria</taxon>
        <taxon>Hyphomicrobiales</taxon>
        <taxon>Phyllobacteriaceae</taxon>
        <taxon>Mesorhizobium</taxon>
    </lineage>
</organism>
<evidence type="ECO:0000313" key="2">
    <source>
        <dbReference type="EMBL" id="NGN42254.1"/>
    </source>
</evidence>
<feature type="region of interest" description="Disordered" evidence="1">
    <location>
        <begin position="1"/>
        <end position="28"/>
    </location>
</feature>
<comment type="caution">
    <text evidence="2">The sequence shown here is derived from an EMBL/GenBank/DDBJ whole genome shotgun (WGS) entry which is preliminary data.</text>
</comment>
<dbReference type="Proteomes" id="UP000481252">
    <property type="component" value="Unassembled WGS sequence"/>
</dbReference>
<accession>A0A7C9R7S9</accession>
<dbReference type="RefSeq" id="WP_165118434.1">
    <property type="nucleotide sequence ID" value="NZ_JAAKZG010000005.1"/>
</dbReference>
<proteinExistence type="predicted"/>
<keyword evidence="3" id="KW-1185">Reference proteome</keyword>
<protein>
    <submittedName>
        <fullName evidence="2">Uncharacterized protein</fullName>
    </submittedName>
</protein>